<evidence type="ECO:0000313" key="4">
    <source>
        <dbReference type="EMBL" id="EIW51487.1"/>
    </source>
</evidence>
<dbReference type="GO" id="GO:0008270">
    <property type="term" value="F:zinc ion binding"/>
    <property type="evidence" value="ECO:0007669"/>
    <property type="project" value="UniProtKB-KW"/>
</dbReference>
<evidence type="ECO:0000259" key="3">
    <source>
        <dbReference type="PROSITE" id="PS50157"/>
    </source>
</evidence>
<feature type="region of interest" description="Disordered" evidence="2">
    <location>
        <begin position="138"/>
        <end position="159"/>
    </location>
</feature>
<dbReference type="Proteomes" id="UP000054317">
    <property type="component" value="Unassembled WGS sequence"/>
</dbReference>
<name>R7S7B1_TRAVS</name>
<dbReference type="OMA" id="PAFTHHE"/>
<dbReference type="AlphaFoldDB" id="R7S7B1"/>
<proteinExistence type="predicted"/>
<keyword evidence="1" id="KW-0863">Zinc-finger</keyword>
<feature type="domain" description="C2H2-type" evidence="3">
    <location>
        <begin position="3"/>
        <end position="33"/>
    </location>
</feature>
<dbReference type="RefSeq" id="XP_008045617.1">
    <property type="nucleotide sequence ID" value="XM_008047426.1"/>
</dbReference>
<reference evidence="5" key="1">
    <citation type="journal article" date="2012" name="Science">
        <title>The Paleozoic origin of enzymatic lignin decomposition reconstructed from 31 fungal genomes.</title>
        <authorList>
            <person name="Floudas D."/>
            <person name="Binder M."/>
            <person name="Riley R."/>
            <person name="Barry K."/>
            <person name="Blanchette R.A."/>
            <person name="Henrissat B."/>
            <person name="Martinez A.T."/>
            <person name="Otillar R."/>
            <person name="Spatafora J.W."/>
            <person name="Yadav J.S."/>
            <person name="Aerts A."/>
            <person name="Benoit I."/>
            <person name="Boyd A."/>
            <person name="Carlson A."/>
            <person name="Copeland A."/>
            <person name="Coutinho P.M."/>
            <person name="de Vries R.P."/>
            <person name="Ferreira P."/>
            <person name="Findley K."/>
            <person name="Foster B."/>
            <person name="Gaskell J."/>
            <person name="Glotzer D."/>
            <person name="Gorecki P."/>
            <person name="Heitman J."/>
            <person name="Hesse C."/>
            <person name="Hori C."/>
            <person name="Igarashi K."/>
            <person name="Jurgens J.A."/>
            <person name="Kallen N."/>
            <person name="Kersten P."/>
            <person name="Kohler A."/>
            <person name="Kuees U."/>
            <person name="Kumar T.K.A."/>
            <person name="Kuo A."/>
            <person name="LaButti K."/>
            <person name="Larrondo L.F."/>
            <person name="Lindquist E."/>
            <person name="Ling A."/>
            <person name="Lombard V."/>
            <person name="Lucas S."/>
            <person name="Lundell T."/>
            <person name="Martin R."/>
            <person name="McLaughlin D.J."/>
            <person name="Morgenstern I."/>
            <person name="Morin E."/>
            <person name="Murat C."/>
            <person name="Nagy L.G."/>
            <person name="Nolan M."/>
            <person name="Ohm R.A."/>
            <person name="Patyshakuliyeva A."/>
            <person name="Rokas A."/>
            <person name="Ruiz-Duenas F.J."/>
            <person name="Sabat G."/>
            <person name="Salamov A."/>
            <person name="Samejima M."/>
            <person name="Schmutz J."/>
            <person name="Slot J.C."/>
            <person name="St John F."/>
            <person name="Stenlid J."/>
            <person name="Sun H."/>
            <person name="Sun S."/>
            <person name="Syed K."/>
            <person name="Tsang A."/>
            <person name="Wiebenga A."/>
            <person name="Young D."/>
            <person name="Pisabarro A."/>
            <person name="Eastwood D.C."/>
            <person name="Martin F."/>
            <person name="Cullen D."/>
            <person name="Grigoriev I.V."/>
            <person name="Hibbett D.S."/>
        </authorList>
    </citation>
    <scope>NUCLEOTIDE SEQUENCE [LARGE SCALE GENOMIC DNA]</scope>
    <source>
        <strain evidence="5">FP-101664</strain>
    </source>
</reference>
<keyword evidence="1" id="KW-0862">Zinc</keyword>
<feature type="compositionally biased region" description="Low complexity" evidence="2">
    <location>
        <begin position="29"/>
        <end position="41"/>
    </location>
</feature>
<dbReference type="InterPro" id="IPR013087">
    <property type="entry name" value="Znf_C2H2_type"/>
</dbReference>
<evidence type="ECO:0000256" key="2">
    <source>
        <dbReference type="SAM" id="MobiDB-lite"/>
    </source>
</evidence>
<protein>
    <recommendedName>
        <fullName evidence="3">C2H2-type domain-containing protein</fullName>
    </recommendedName>
</protein>
<organism evidence="4 5">
    <name type="scientific">Trametes versicolor (strain FP-101664)</name>
    <name type="common">White-rot fungus</name>
    <name type="synonym">Coriolus versicolor</name>
    <dbReference type="NCBI Taxonomy" id="717944"/>
    <lineage>
        <taxon>Eukaryota</taxon>
        <taxon>Fungi</taxon>
        <taxon>Dikarya</taxon>
        <taxon>Basidiomycota</taxon>
        <taxon>Agaricomycotina</taxon>
        <taxon>Agaricomycetes</taxon>
        <taxon>Polyporales</taxon>
        <taxon>Polyporaceae</taxon>
        <taxon>Trametes</taxon>
    </lineage>
</organism>
<gene>
    <name evidence="4" type="ORF">TRAVEDRAFT_41080</name>
</gene>
<dbReference type="InterPro" id="IPR041078">
    <property type="entry name" value="Plavaka"/>
</dbReference>
<keyword evidence="5" id="KW-1185">Reference proteome</keyword>
<feature type="compositionally biased region" description="Acidic residues" evidence="2">
    <location>
        <begin position="75"/>
        <end position="95"/>
    </location>
</feature>
<evidence type="ECO:0000313" key="5">
    <source>
        <dbReference type="Proteomes" id="UP000054317"/>
    </source>
</evidence>
<dbReference type="GeneID" id="19414361"/>
<feature type="compositionally biased region" description="Basic and acidic residues" evidence="2">
    <location>
        <begin position="103"/>
        <end position="114"/>
    </location>
</feature>
<keyword evidence="1" id="KW-0479">Metal-binding</keyword>
<dbReference type="OrthoDB" id="2576233at2759"/>
<accession>R7S7B1</accession>
<sequence>MRWSCSGCSKTFERERDLGQHLTKTKAKSSSPPANGAPGPSHTVPNESEDEPPPVPFEGDFYGDDYNAQDFPGFGDDDANEDSEEEDDADEEEAVGLDALAGEDIHLEQPDPVDHAQPPLPERVSPVPSAVDPDVIMGDPPHNEGGRDAEDHHRAPAPGGVEAAAHDRLRSKSVHVDHFGGQAGAPLPSQTSPASASGYRAYGSNVGGSSDNPYAPFRSELDWRVAEWAKRRAPTSNAFSELLAIKGLIEALGLSYKNAKELNNVIDAKLPHHRPAFTRLEAEVMGEKFEMYSARNVLGCIISLYSDPEHARYLCLAPERHYADGDKTIRLYHDLHTGQWWWSVQRQLEADKAGATVIPVIISSDKTQVTLFRNKSAYPVYLTIGNLPKTILSKPRRQGQILLAYLPTNCTPWRSQHFHPCMRYLLAPLQSAGLDGILIASGDGLVRRCHPILAVYVGDYPEQCLVSRMYSGDCPVCESPHSSLGDNPSEPIAEGCEIATPDRFAEACAAERIKPVQHPFWEDLPNIDIFQSIASDVLHQLYQGVFKHLLDARVARLPPNHGIRIFYKGISSLSRVSGAEHRQISRFLLGVIIDMNLPGGRDASAQLVRATRALLDFLFMVQYPIHSAETLDALDSALSAFHDDKDIFITLGVRTGFNIPKLHSLQRYVRCIKLFGTTDKYNTETSERLHIDFTKDAYRATNHKDEYPQMTRWLERREKIAHHSNYVLWRIQQVAVGPRPLNAHHGIRWHAPDMTHALDIKMTRHPSRRAVPLAEVISLSHYGARFFTPALTRFIVQWRHPEWTSRQVEYHADDFILPFERLPVFHRIKFWNEAIYGKETVDSVHVHPRQTHDGASREIVTPARFDTVLVRVRGVPEEGSQTRTWTHGCSLNDVRVAQVRLVFSLPDAILDYLFPVAAGVQRPPRHLAYVEWFSKFSATPDPNSRMYRVVRTIQGGERVASVPPVGLIERSAHLIPKWTHNVPRNWTCENVLEQCGTFYVNPFQDGHIYFNLY</sequence>
<dbReference type="EMBL" id="JH711801">
    <property type="protein sequence ID" value="EIW51487.1"/>
    <property type="molecule type" value="Genomic_DNA"/>
</dbReference>
<dbReference type="PROSITE" id="PS50157">
    <property type="entry name" value="ZINC_FINGER_C2H2_2"/>
    <property type="match status" value="1"/>
</dbReference>
<dbReference type="Pfam" id="PF18759">
    <property type="entry name" value="Plavaka"/>
    <property type="match status" value="1"/>
</dbReference>
<dbReference type="KEGG" id="tvs:TRAVEDRAFT_41080"/>
<evidence type="ECO:0000256" key="1">
    <source>
        <dbReference type="PROSITE-ProRule" id="PRU00042"/>
    </source>
</evidence>
<feature type="compositionally biased region" description="Basic and acidic residues" evidence="2">
    <location>
        <begin position="141"/>
        <end position="154"/>
    </location>
</feature>
<feature type="region of interest" description="Disordered" evidence="2">
    <location>
        <begin position="1"/>
        <end position="123"/>
    </location>
</feature>